<reference evidence="3 4" key="1">
    <citation type="journal article" date="2021" name="Elife">
        <title>Chloroplast acquisition without the gene transfer in kleptoplastic sea slugs, Plakobranchus ocellatus.</title>
        <authorList>
            <person name="Maeda T."/>
            <person name="Takahashi S."/>
            <person name="Yoshida T."/>
            <person name="Shimamura S."/>
            <person name="Takaki Y."/>
            <person name="Nagai Y."/>
            <person name="Toyoda A."/>
            <person name="Suzuki Y."/>
            <person name="Arimoto A."/>
            <person name="Ishii H."/>
            <person name="Satoh N."/>
            <person name="Nishiyama T."/>
            <person name="Hasebe M."/>
            <person name="Maruyama T."/>
            <person name="Minagawa J."/>
            <person name="Obokata J."/>
            <person name="Shigenobu S."/>
        </authorList>
    </citation>
    <scope>NUCLEOTIDE SEQUENCE [LARGE SCALE GENOMIC DNA]</scope>
</reference>
<dbReference type="PROSITE" id="PS51642">
    <property type="entry name" value="HEMOPEXIN_2"/>
    <property type="match status" value="1"/>
</dbReference>
<dbReference type="GO" id="GO:0006629">
    <property type="term" value="P:lipid metabolic process"/>
    <property type="evidence" value="ECO:0007669"/>
    <property type="project" value="InterPro"/>
</dbReference>
<keyword evidence="2" id="KW-0732">Signal</keyword>
<evidence type="ECO:0000256" key="2">
    <source>
        <dbReference type="SAM" id="SignalP"/>
    </source>
</evidence>
<dbReference type="EMBL" id="BMAT01000917">
    <property type="protein sequence ID" value="GFR75962.1"/>
    <property type="molecule type" value="Genomic_DNA"/>
</dbReference>
<evidence type="ECO:0000313" key="3">
    <source>
        <dbReference type="EMBL" id="GFR75962.1"/>
    </source>
</evidence>
<dbReference type="SUPFAM" id="SSF50923">
    <property type="entry name" value="Hemopexin-like domain"/>
    <property type="match status" value="2"/>
</dbReference>
<protein>
    <submittedName>
        <fullName evidence="3">Tat pathway signal sequence like protein</fullName>
    </submittedName>
</protein>
<dbReference type="Pfam" id="PF26146">
    <property type="entry name" value="PI-PLC_X"/>
    <property type="match status" value="1"/>
</dbReference>
<dbReference type="Pfam" id="PF00045">
    <property type="entry name" value="Hemopexin"/>
    <property type="match status" value="1"/>
</dbReference>
<dbReference type="InterPro" id="IPR017946">
    <property type="entry name" value="PLC-like_Pdiesterase_TIM-brl"/>
</dbReference>
<gene>
    <name evidence="3" type="ORF">ElyMa_000469000</name>
</gene>
<dbReference type="PANTHER" id="PTHR13593:SF140">
    <property type="entry name" value="PLC-LIKE PHOSPHODIESTERASE"/>
    <property type="match status" value="1"/>
</dbReference>
<dbReference type="CDD" id="cd08557">
    <property type="entry name" value="PI-PLCc_bacteria_like"/>
    <property type="match status" value="1"/>
</dbReference>
<keyword evidence="4" id="KW-1185">Reference proteome</keyword>
<evidence type="ECO:0000313" key="4">
    <source>
        <dbReference type="Proteomes" id="UP000762676"/>
    </source>
</evidence>
<dbReference type="GO" id="GO:0008081">
    <property type="term" value="F:phosphoric diester hydrolase activity"/>
    <property type="evidence" value="ECO:0007669"/>
    <property type="project" value="InterPro"/>
</dbReference>
<dbReference type="Gene3D" id="3.20.20.190">
    <property type="entry name" value="Phosphatidylinositol (PI) phosphodiesterase"/>
    <property type="match status" value="1"/>
</dbReference>
<dbReference type="InterPro" id="IPR036375">
    <property type="entry name" value="Hemopexin-like_dom_sf"/>
</dbReference>
<sequence>MDFFCYSFWISCLVTSLAVLHFPPYALSTQDGSSSTCNTIEAAFTVRVELQKYFLSGDEYIEYSDHRGSEAKVGPITELGLGGRASHPDAAFTFRNNTLVLLKGCQYFKYRPNADSTFTLLEEGDNLGGLPCSPDAATESFGISVFKGCDVWTFSNTSQTFILNAVLSGSFPCDLDAALDGIIIRSTSYWTFDDLFFDDSITDILQGPYHTDDLNLCSWYLCGEADWMETWNYGRFPCNGDARLCHLRLDQVTLPGLHNAGSGFDGGFGFFDCWLKNHGRSILEQLELGIRYLDIDTSYYPCSVLGSHHNVFCGGSVCRMLKQTRTFLSRNPHEVIALTFNHEMQDMEMVMPALTRQLQTQLGPMLNNKFRLRGERRWPRLRHAVRTNQRVFVFYTPRVNDEPFFSQYYTPHKWIHTENWVGSTWREFSLNGENCSQIVSVTASRCRYHRYRELVEVSIVPTVGFGTCVDQLAAACSHFHDAALRACETYRFRHHRSPNVLLVDYPERETTWGTSVFQAVYHQNLRNIYTHRRPRCQVRVDAAAMVPFSQSHSWTSVFFVRSKVILYSHSHNRQKNILSLPSGITSVDSAYLSDEDFLVVTKDCQTTNLQIQDQNLVSTPSNWTSIPGCESALDAVDTWDGRHNVFHGCYVTALGQGPTSLEQLGLPCNIDAALTYGGESYVFKGNSYWVRREGQTTFSHGGSTLDWYLDAVVC</sequence>
<dbReference type="AlphaFoldDB" id="A0AAV4FRK5"/>
<feature type="repeat" description="Hemopexin" evidence="1">
    <location>
        <begin position="667"/>
        <end position="705"/>
    </location>
</feature>
<proteinExistence type="predicted"/>
<dbReference type="InterPro" id="IPR018487">
    <property type="entry name" value="Hemopexin-like_repeat"/>
</dbReference>
<dbReference type="InterPro" id="IPR051057">
    <property type="entry name" value="PI-PLC_domain"/>
</dbReference>
<evidence type="ECO:0000256" key="1">
    <source>
        <dbReference type="PROSITE-ProRule" id="PRU01011"/>
    </source>
</evidence>
<dbReference type="Proteomes" id="UP000762676">
    <property type="component" value="Unassembled WGS sequence"/>
</dbReference>
<feature type="chain" id="PRO_5043595925" evidence="2">
    <location>
        <begin position="29"/>
        <end position="714"/>
    </location>
</feature>
<name>A0AAV4FRK5_9GAST</name>
<dbReference type="PANTHER" id="PTHR13593">
    <property type="match status" value="1"/>
</dbReference>
<accession>A0AAV4FRK5</accession>
<organism evidence="3 4">
    <name type="scientific">Elysia marginata</name>
    <dbReference type="NCBI Taxonomy" id="1093978"/>
    <lineage>
        <taxon>Eukaryota</taxon>
        <taxon>Metazoa</taxon>
        <taxon>Spiralia</taxon>
        <taxon>Lophotrochozoa</taxon>
        <taxon>Mollusca</taxon>
        <taxon>Gastropoda</taxon>
        <taxon>Heterobranchia</taxon>
        <taxon>Euthyneura</taxon>
        <taxon>Panpulmonata</taxon>
        <taxon>Sacoglossa</taxon>
        <taxon>Placobranchoidea</taxon>
        <taxon>Plakobranchidae</taxon>
        <taxon>Elysia</taxon>
    </lineage>
</organism>
<dbReference type="SMART" id="SM00120">
    <property type="entry name" value="HX"/>
    <property type="match status" value="4"/>
</dbReference>
<comment type="caution">
    <text evidence="3">The sequence shown here is derived from an EMBL/GenBank/DDBJ whole genome shotgun (WGS) entry which is preliminary data.</text>
</comment>
<dbReference type="SUPFAM" id="SSF51695">
    <property type="entry name" value="PLC-like phosphodiesterases"/>
    <property type="match status" value="1"/>
</dbReference>
<dbReference type="Gene3D" id="2.110.10.10">
    <property type="entry name" value="Hemopexin-like domain"/>
    <property type="match status" value="2"/>
</dbReference>
<feature type="signal peptide" evidence="2">
    <location>
        <begin position="1"/>
        <end position="28"/>
    </location>
</feature>